<dbReference type="Proteomes" id="UP000288805">
    <property type="component" value="Unassembled WGS sequence"/>
</dbReference>
<feature type="domain" description="Terpene synthase metal-binding" evidence="4">
    <location>
        <begin position="52"/>
        <end position="126"/>
    </location>
</feature>
<dbReference type="InterPro" id="IPR008949">
    <property type="entry name" value="Isoprenoid_synthase_dom_sf"/>
</dbReference>
<comment type="caution">
    <text evidence="5">The sequence shown here is derived from an EMBL/GenBank/DDBJ whole genome shotgun (WGS) entry which is preliminary data.</text>
</comment>
<accession>A0A438H4W4</accession>
<evidence type="ECO:0000256" key="3">
    <source>
        <dbReference type="ARBA" id="ARBA00023239"/>
    </source>
</evidence>
<dbReference type="GO" id="GO:0016114">
    <property type="term" value="P:terpenoid biosynthetic process"/>
    <property type="evidence" value="ECO:0007669"/>
    <property type="project" value="InterPro"/>
</dbReference>
<dbReference type="Pfam" id="PF03936">
    <property type="entry name" value="Terpene_synth_C"/>
    <property type="match status" value="1"/>
</dbReference>
<dbReference type="PANTHER" id="PTHR31225:SF221">
    <property type="entry name" value="(-)-GERMACRENE D SYNTHASE"/>
    <property type="match status" value="1"/>
</dbReference>
<dbReference type="AlphaFoldDB" id="A0A438H4W4"/>
<sequence>MEEKGDEAYFVEAKDRQWINNRVQNDHWMDEKQAQIEYTNNLPEFTHFRWWKDLDFATKLSFARDRLVECYFWVLGVWFEPQYLLARRVLTKVMATTSIVDDVKDVYGTFDELELFTEAIERLTDAYYMEHQQHGPTPRLYEQLS</sequence>
<comment type="cofactor">
    <cofactor evidence="1">
        <name>Mg(2+)</name>
        <dbReference type="ChEBI" id="CHEBI:18420"/>
    </cofactor>
</comment>
<dbReference type="GO" id="GO:0000287">
    <property type="term" value="F:magnesium ion binding"/>
    <property type="evidence" value="ECO:0007669"/>
    <property type="project" value="InterPro"/>
</dbReference>
<proteinExistence type="predicted"/>
<dbReference type="InterPro" id="IPR050148">
    <property type="entry name" value="Terpene_synthase-like"/>
</dbReference>
<protein>
    <submittedName>
        <fullName evidence="5">(-)-germacrene D synthase</fullName>
    </submittedName>
</protein>
<keyword evidence="2" id="KW-0479">Metal-binding</keyword>
<dbReference type="SUPFAM" id="SSF48576">
    <property type="entry name" value="Terpenoid synthases"/>
    <property type="match status" value="1"/>
</dbReference>
<evidence type="ECO:0000259" key="4">
    <source>
        <dbReference type="Pfam" id="PF03936"/>
    </source>
</evidence>
<evidence type="ECO:0000256" key="2">
    <source>
        <dbReference type="ARBA" id="ARBA00022723"/>
    </source>
</evidence>
<evidence type="ECO:0000313" key="5">
    <source>
        <dbReference type="EMBL" id="RVW79393.1"/>
    </source>
</evidence>
<dbReference type="GO" id="GO:0010333">
    <property type="term" value="F:terpene synthase activity"/>
    <property type="evidence" value="ECO:0007669"/>
    <property type="project" value="InterPro"/>
</dbReference>
<evidence type="ECO:0000313" key="6">
    <source>
        <dbReference type="Proteomes" id="UP000288805"/>
    </source>
</evidence>
<keyword evidence="3" id="KW-0456">Lyase</keyword>
<dbReference type="PANTHER" id="PTHR31225">
    <property type="entry name" value="OS04G0344100 PROTEIN-RELATED"/>
    <property type="match status" value="1"/>
</dbReference>
<evidence type="ECO:0000256" key="1">
    <source>
        <dbReference type="ARBA" id="ARBA00001946"/>
    </source>
</evidence>
<dbReference type="EMBL" id="QGNW01000282">
    <property type="protein sequence ID" value="RVW79393.1"/>
    <property type="molecule type" value="Genomic_DNA"/>
</dbReference>
<organism evidence="5 6">
    <name type="scientific">Vitis vinifera</name>
    <name type="common">Grape</name>
    <dbReference type="NCBI Taxonomy" id="29760"/>
    <lineage>
        <taxon>Eukaryota</taxon>
        <taxon>Viridiplantae</taxon>
        <taxon>Streptophyta</taxon>
        <taxon>Embryophyta</taxon>
        <taxon>Tracheophyta</taxon>
        <taxon>Spermatophyta</taxon>
        <taxon>Magnoliopsida</taxon>
        <taxon>eudicotyledons</taxon>
        <taxon>Gunneridae</taxon>
        <taxon>Pentapetalae</taxon>
        <taxon>rosids</taxon>
        <taxon>Vitales</taxon>
        <taxon>Vitaceae</taxon>
        <taxon>Viteae</taxon>
        <taxon>Vitis</taxon>
    </lineage>
</organism>
<name>A0A438H4W4_VITVI</name>
<dbReference type="Gene3D" id="1.10.600.10">
    <property type="entry name" value="Farnesyl Diphosphate Synthase"/>
    <property type="match status" value="1"/>
</dbReference>
<gene>
    <name evidence="5" type="primary">VIT_19s0014g04930_28</name>
    <name evidence="5" type="ORF">CK203_040891</name>
</gene>
<dbReference type="InterPro" id="IPR005630">
    <property type="entry name" value="Terpene_synthase_metal-bd"/>
</dbReference>
<reference evidence="5 6" key="1">
    <citation type="journal article" date="2018" name="PLoS Genet.">
        <title>Population sequencing reveals clonal diversity and ancestral inbreeding in the grapevine cultivar Chardonnay.</title>
        <authorList>
            <person name="Roach M.J."/>
            <person name="Johnson D.L."/>
            <person name="Bohlmann J."/>
            <person name="van Vuuren H.J."/>
            <person name="Jones S.J."/>
            <person name="Pretorius I.S."/>
            <person name="Schmidt S.A."/>
            <person name="Borneman A.R."/>
        </authorList>
    </citation>
    <scope>NUCLEOTIDE SEQUENCE [LARGE SCALE GENOMIC DNA]</scope>
    <source>
        <strain evidence="6">cv. Chardonnay</strain>
        <tissue evidence="5">Leaf</tissue>
    </source>
</reference>